<dbReference type="AlphaFoldDB" id="A0A284S3X1"/>
<proteinExistence type="predicted"/>
<evidence type="ECO:0000313" key="1">
    <source>
        <dbReference type="EMBL" id="SJL15711.1"/>
    </source>
</evidence>
<gene>
    <name evidence="1" type="ORF">ARMOST_19215</name>
</gene>
<evidence type="ECO:0000313" key="2">
    <source>
        <dbReference type="Proteomes" id="UP000219338"/>
    </source>
</evidence>
<dbReference type="Proteomes" id="UP000219338">
    <property type="component" value="Unassembled WGS sequence"/>
</dbReference>
<dbReference type="OrthoDB" id="37659at2759"/>
<sequence length="171" mass="19598">MAILPNEMGRPSGRLPPIDLSRWYPDPDADLTVQIMVTRIPIVTDLRDLHWKLFWVVKTEEKGGVQHVYRRLLEVVQEIGHNHLTNWGAYTQVETHNSHRNKPRKAVTTMSLSQRQELERIAAGVRVEEPNGEWNCQDWIITVLKKAEQAGLVTNNEWTSAVAWARSGGED</sequence>
<accession>A0A284S3X1</accession>
<name>A0A284S3X1_ARMOS</name>
<protein>
    <submittedName>
        <fullName evidence="1">Uncharacterized protein</fullName>
    </submittedName>
</protein>
<keyword evidence="2" id="KW-1185">Reference proteome</keyword>
<reference evidence="2" key="1">
    <citation type="journal article" date="2017" name="Nat. Ecol. Evol.">
        <title>Genome expansion and lineage-specific genetic innovations in the forest pathogenic fungi Armillaria.</title>
        <authorList>
            <person name="Sipos G."/>
            <person name="Prasanna A.N."/>
            <person name="Walter M.C."/>
            <person name="O'Connor E."/>
            <person name="Balint B."/>
            <person name="Krizsan K."/>
            <person name="Kiss B."/>
            <person name="Hess J."/>
            <person name="Varga T."/>
            <person name="Slot J."/>
            <person name="Riley R."/>
            <person name="Boka B."/>
            <person name="Rigling D."/>
            <person name="Barry K."/>
            <person name="Lee J."/>
            <person name="Mihaltcheva S."/>
            <person name="LaButti K."/>
            <person name="Lipzen A."/>
            <person name="Waldron R."/>
            <person name="Moloney N.M."/>
            <person name="Sperisen C."/>
            <person name="Kredics L."/>
            <person name="Vagvoelgyi C."/>
            <person name="Patrignani A."/>
            <person name="Fitzpatrick D."/>
            <person name="Nagy I."/>
            <person name="Doyle S."/>
            <person name="Anderson J.B."/>
            <person name="Grigoriev I.V."/>
            <person name="Gueldener U."/>
            <person name="Muensterkoetter M."/>
            <person name="Nagy L.G."/>
        </authorList>
    </citation>
    <scope>NUCLEOTIDE SEQUENCE [LARGE SCALE GENOMIC DNA]</scope>
    <source>
        <strain evidence="2">C18/9</strain>
    </source>
</reference>
<dbReference type="OMA" id="ETHNSHR"/>
<organism evidence="1 2">
    <name type="scientific">Armillaria ostoyae</name>
    <name type="common">Armillaria root rot fungus</name>
    <dbReference type="NCBI Taxonomy" id="47428"/>
    <lineage>
        <taxon>Eukaryota</taxon>
        <taxon>Fungi</taxon>
        <taxon>Dikarya</taxon>
        <taxon>Basidiomycota</taxon>
        <taxon>Agaricomycotina</taxon>
        <taxon>Agaricomycetes</taxon>
        <taxon>Agaricomycetidae</taxon>
        <taxon>Agaricales</taxon>
        <taxon>Marasmiineae</taxon>
        <taxon>Physalacriaceae</taxon>
        <taxon>Armillaria</taxon>
    </lineage>
</organism>
<dbReference type="EMBL" id="FUEG01000030">
    <property type="protein sequence ID" value="SJL15711.1"/>
    <property type="molecule type" value="Genomic_DNA"/>
</dbReference>